<dbReference type="RefSeq" id="WP_257138170.1">
    <property type="nucleotide sequence ID" value="NZ_CP109490.1"/>
</dbReference>
<dbReference type="Pfam" id="PF03771">
    <property type="entry name" value="SPDY"/>
    <property type="match status" value="2"/>
</dbReference>
<feature type="domain" description="DUF317" evidence="2">
    <location>
        <begin position="60"/>
        <end position="115"/>
    </location>
</feature>
<evidence type="ECO:0000313" key="4">
    <source>
        <dbReference type="Proteomes" id="UP001431926"/>
    </source>
</evidence>
<proteinExistence type="predicted"/>
<sequence length="276" mass="30083">MTARPYIASQADDPWSRMWCDTTPRHLAGPGDPRHVTQALRAAGWKNFGDPDFPHVVLASPDHQHTLVLEPVPETYGSWWRISSTPWGGWHASFGANTPAEVIAGFTDALLRPTPESAPDIWPALQAAGWTYERDERGNEHARHPDGITTMERSATLDSDHFAWTAEVALPTGLGGHTRLWHAYFDDRTPDHLLAGFAAALVDPAPVSRGRYDVPHSHLVTQVERGAQGDQLAAAHDARLKAIRTAARKARRASALTTRPASAPGAETTTAAARSR</sequence>
<dbReference type="InterPro" id="IPR005523">
    <property type="entry name" value="DUF317_SPDY"/>
</dbReference>
<organism evidence="3 4">
    <name type="scientific">Streptomyces anulatus</name>
    <name type="common">Streptomyces chrysomallus</name>
    <dbReference type="NCBI Taxonomy" id="1892"/>
    <lineage>
        <taxon>Bacteria</taxon>
        <taxon>Bacillati</taxon>
        <taxon>Actinomycetota</taxon>
        <taxon>Actinomycetes</taxon>
        <taxon>Kitasatosporales</taxon>
        <taxon>Streptomycetaceae</taxon>
        <taxon>Streptomyces</taxon>
    </lineage>
</organism>
<dbReference type="EMBL" id="CP109491">
    <property type="protein sequence ID" value="WUX36334.1"/>
    <property type="molecule type" value="Genomic_DNA"/>
</dbReference>
<dbReference type="Proteomes" id="UP001431926">
    <property type="component" value="Chromosome"/>
</dbReference>
<name>A0ABZ1ZGD2_STRAQ</name>
<feature type="region of interest" description="Disordered" evidence="1">
    <location>
        <begin position="251"/>
        <end position="276"/>
    </location>
</feature>
<evidence type="ECO:0000256" key="1">
    <source>
        <dbReference type="SAM" id="MobiDB-lite"/>
    </source>
</evidence>
<evidence type="ECO:0000259" key="2">
    <source>
        <dbReference type="Pfam" id="PF03771"/>
    </source>
</evidence>
<feature type="domain" description="DUF317" evidence="2">
    <location>
        <begin position="145"/>
        <end position="207"/>
    </location>
</feature>
<feature type="compositionally biased region" description="Polar residues" evidence="1">
    <location>
        <begin position="267"/>
        <end position="276"/>
    </location>
</feature>
<evidence type="ECO:0000313" key="3">
    <source>
        <dbReference type="EMBL" id="WUX36334.1"/>
    </source>
</evidence>
<reference evidence="3" key="1">
    <citation type="submission" date="2022-10" db="EMBL/GenBank/DDBJ databases">
        <title>The complete genomes of actinobacterial strains from the NBC collection.</title>
        <authorList>
            <person name="Joergensen T.S."/>
            <person name="Alvarez Arevalo M."/>
            <person name="Sterndorff E.B."/>
            <person name="Faurdal D."/>
            <person name="Vuksanovic O."/>
            <person name="Mourched A.-S."/>
            <person name="Charusanti P."/>
            <person name="Shaw S."/>
            <person name="Blin K."/>
            <person name="Weber T."/>
        </authorList>
    </citation>
    <scope>NUCLEOTIDE SEQUENCE</scope>
    <source>
        <strain evidence="3">NBC_01436</strain>
    </source>
</reference>
<keyword evidence="4" id="KW-1185">Reference proteome</keyword>
<accession>A0ABZ1ZGD2</accession>
<gene>
    <name evidence="3" type="ORF">OG367_08840</name>
</gene>
<protein>
    <submittedName>
        <fullName evidence="3">DUF317 domain-containing protein</fullName>
    </submittedName>
</protein>